<reference evidence="2" key="1">
    <citation type="submission" date="2014-04" db="EMBL/GenBank/DDBJ databases">
        <title>Evolutionary Origins and Diversification of the Mycorrhizal Mutualists.</title>
        <authorList>
            <consortium name="DOE Joint Genome Institute"/>
            <consortium name="Mycorrhizal Genomics Consortium"/>
            <person name="Kohler A."/>
            <person name="Kuo A."/>
            <person name="Nagy L.G."/>
            <person name="Floudas D."/>
            <person name="Copeland A."/>
            <person name="Barry K.W."/>
            <person name="Cichocki N."/>
            <person name="Veneault-Fourrey C."/>
            <person name="LaButti K."/>
            <person name="Lindquist E.A."/>
            <person name="Lipzen A."/>
            <person name="Lundell T."/>
            <person name="Morin E."/>
            <person name="Murat C."/>
            <person name="Riley R."/>
            <person name="Ohm R."/>
            <person name="Sun H."/>
            <person name="Tunlid A."/>
            <person name="Henrissat B."/>
            <person name="Grigoriev I.V."/>
            <person name="Hibbett D.S."/>
            <person name="Martin F."/>
        </authorList>
    </citation>
    <scope>NUCLEOTIDE SEQUENCE [LARGE SCALE GENOMIC DNA]</scope>
    <source>
        <strain evidence="2">FD-334 SS-4</strain>
    </source>
</reference>
<dbReference type="STRING" id="945553.A0A0D2LT39"/>
<evidence type="ECO:0000313" key="1">
    <source>
        <dbReference type="EMBL" id="KJA14008.1"/>
    </source>
</evidence>
<accession>A0A0D2LT39</accession>
<gene>
    <name evidence="1" type="ORF">HYPSUDRAFT_120005</name>
</gene>
<protein>
    <submittedName>
        <fullName evidence="1">Uncharacterized protein</fullName>
    </submittedName>
</protein>
<feature type="non-terminal residue" evidence="1">
    <location>
        <position position="71"/>
    </location>
</feature>
<organism evidence="1 2">
    <name type="scientific">Hypholoma sublateritium (strain FD-334 SS-4)</name>
    <dbReference type="NCBI Taxonomy" id="945553"/>
    <lineage>
        <taxon>Eukaryota</taxon>
        <taxon>Fungi</taxon>
        <taxon>Dikarya</taxon>
        <taxon>Basidiomycota</taxon>
        <taxon>Agaricomycotina</taxon>
        <taxon>Agaricomycetes</taxon>
        <taxon>Agaricomycetidae</taxon>
        <taxon>Agaricales</taxon>
        <taxon>Agaricineae</taxon>
        <taxon>Strophariaceae</taxon>
        <taxon>Hypholoma</taxon>
    </lineage>
</organism>
<keyword evidence="2" id="KW-1185">Reference proteome</keyword>
<name>A0A0D2LT39_HYPSF</name>
<dbReference type="Proteomes" id="UP000054270">
    <property type="component" value="Unassembled WGS sequence"/>
</dbReference>
<dbReference type="AlphaFoldDB" id="A0A0D2LT39"/>
<evidence type="ECO:0000313" key="2">
    <source>
        <dbReference type="Proteomes" id="UP000054270"/>
    </source>
</evidence>
<dbReference type="OMA" id="RAGMIAY"/>
<sequence>RVRRWTEEVELLQEEMRRVLAFLQWQSDWWKTRGGDLSHVPDDTIRAGMIAYRERQAQLRLDMRERFKSLW</sequence>
<feature type="non-terminal residue" evidence="1">
    <location>
        <position position="1"/>
    </location>
</feature>
<dbReference type="OrthoDB" id="3232711at2759"/>
<dbReference type="EMBL" id="KN817699">
    <property type="protein sequence ID" value="KJA14008.1"/>
    <property type="molecule type" value="Genomic_DNA"/>
</dbReference>
<proteinExistence type="predicted"/>